<dbReference type="Proteomes" id="UP000540685">
    <property type="component" value="Unassembled WGS sequence"/>
</dbReference>
<dbReference type="AlphaFoldDB" id="A0A7W9INA2"/>
<evidence type="ECO:0000256" key="1">
    <source>
        <dbReference type="SAM" id="MobiDB-lite"/>
    </source>
</evidence>
<gene>
    <name evidence="2" type="ORF">F4562_006330</name>
</gene>
<feature type="region of interest" description="Disordered" evidence="1">
    <location>
        <begin position="1"/>
        <end position="47"/>
    </location>
</feature>
<evidence type="ECO:0000313" key="3">
    <source>
        <dbReference type="Proteomes" id="UP000540685"/>
    </source>
</evidence>
<accession>A0A7W9INA2</accession>
<reference evidence="2 3" key="1">
    <citation type="submission" date="2020-08" db="EMBL/GenBank/DDBJ databases">
        <title>Sequencing the genomes of 1000 actinobacteria strains.</title>
        <authorList>
            <person name="Klenk H.-P."/>
        </authorList>
    </citation>
    <scope>NUCLEOTIDE SEQUENCE [LARGE SCALE GENOMIC DNA]</scope>
    <source>
        <strain evidence="2 3">DSM 46887</strain>
    </source>
</reference>
<dbReference type="EMBL" id="JACHMP010000001">
    <property type="protein sequence ID" value="MBB5823268.1"/>
    <property type="molecule type" value="Genomic_DNA"/>
</dbReference>
<dbReference type="RefSeq" id="WP_184540319.1">
    <property type="nucleotide sequence ID" value="NZ_JACHMP010000001.1"/>
</dbReference>
<feature type="compositionally biased region" description="Polar residues" evidence="1">
    <location>
        <begin position="20"/>
        <end position="29"/>
    </location>
</feature>
<comment type="caution">
    <text evidence="2">The sequence shown here is derived from an EMBL/GenBank/DDBJ whole genome shotgun (WGS) entry which is preliminary data.</text>
</comment>
<evidence type="ECO:0000313" key="2">
    <source>
        <dbReference type="EMBL" id="MBB5823268.1"/>
    </source>
</evidence>
<name>A0A7W9INA2_9ACTN</name>
<organism evidence="2 3">
    <name type="scientific">Streptosporangium becharense</name>
    <dbReference type="NCBI Taxonomy" id="1816182"/>
    <lineage>
        <taxon>Bacteria</taxon>
        <taxon>Bacillati</taxon>
        <taxon>Actinomycetota</taxon>
        <taxon>Actinomycetes</taxon>
        <taxon>Streptosporangiales</taxon>
        <taxon>Streptosporangiaceae</taxon>
        <taxon>Streptosporangium</taxon>
    </lineage>
</organism>
<keyword evidence="3" id="KW-1185">Reference proteome</keyword>
<sequence length="47" mass="4891">MFPSPSASVHNGPLARSPASGLTGTSQGVQVVFTDGNGSNDSIWRFR</sequence>
<protein>
    <submittedName>
        <fullName evidence="2">Uncharacterized protein</fullName>
    </submittedName>
</protein>
<feature type="compositionally biased region" description="Polar residues" evidence="1">
    <location>
        <begin position="36"/>
        <end position="47"/>
    </location>
</feature>
<proteinExistence type="predicted"/>